<gene>
    <name evidence="2" type="ORF">OOA_15352</name>
</gene>
<protein>
    <recommendedName>
        <fullName evidence="1">Sulfatase-modifying factor enzyme-like domain-containing protein</fullName>
    </recommendedName>
</protein>
<evidence type="ECO:0000313" key="3">
    <source>
        <dbReference type="Proteomes" id="UP000009336"/>
    </source>
</evidence>
<accession>K8WFA5</accession>
<comment type="caution">
    <text evidence="2">The sequence shown here is derived from an EMBL/GenBank/DDBJ whole genome shotgun (WGS) entry which is preliminary data.</text>
</comment>
<evidence type="ECO:0000259" key="1">
    <source>
        <dbReference type="Pfam" id="PF03781"/>
    </source>
</evidence>
<organism evidence="2 3">
    <name type="scientific">Providencia burhodogranariea DSM 19968</name>
    <dbReference type="NCBI Taxonomy" id="1141662"/>
    <lineage>
        <taxon>Bacteria</taxon>
        <taxon>Pseudomonadati</taxon>
        <taxon>Pseudomonadota</taxon>
        <taxon>Gammaproteobacteria</taxon>
        <taxon>Enterobacterales</taxon>
        <taxon>Morganellaceae</taxon>
        <taxon>Providencia</taxon>
    </lineage>
</organism>
<keyword evidence="3" id="KW-1185">Reference proteome</keyword>
<dbReference type="InterPro" id="IPR051043">
    <property type="entry name" value="Sulfatase_Mod_Factor_Kinase"/>
</dbReference>
<dbReference type="AlphaFoldDB" id="K8WFA5"/>
<dbReference type="SUPFAM" id="SSF56436">
    <property type="entry name" value="C-type lectin-like"/>
    <property type="match status" value="1"/>
</dbReference>
<dbReference type="Pfam" id="PF03781">
    <property type="entry name" value="FGE-sulfatase"/>
    <property type="match status" value="1"/>
</dbReference>
<dbReference type="eggNOG" id="COG1262">
    <property type="taxonomic scope" value="Bacteria"/>
</dbReference>
<sequence>MNKQYLLILLTTALIITGCEQKLTAEQEAQKQQLINESIHNMVFIDGGTFLMGDFGSGHDGKSTLPYSLGKDDKYVHNVTLDSFSLSKYRVTWQQFNLWRELTFQSPTKTYQELKVEKYIKKWQESTQDNYPASVDWQDAKDYCVWLGQQAHLPIDLPTEAQWEYAARDRGKFILFASKDGTYNDGIDEDANKNKEKLFSAGFYPVGSYPPTPLGLYDMMGNGVDWVNDWYAEDYYQHSPAKNPQGPDNGENKVIRGSKSSFYLDTLTINREFNTINLTGMPGFGFRCAVQSPTPISKTEAAQ</sequence>
<reference evidence="2 3" key="1">
    <citation type="journal article" date="2012" name="BMC Genomics">
        <title>Comparative genomics of bacteria in the genus Providencia isolated from wild Drosophila melanogaster.</title>
        <authorList>
            <person name="Galac M.R."/>
            <person name="Lazzaro B.P."/>
        </authorList>
    </citation>
    <scope>NUCLEOTIDE SEQUENCE [LARGE SCALE GENOMIC DNA]</scope>
    <source>
        <strain evidence="2 3">DSM 19968</strain>
    </source>
</reference>
<dbReference type="InterPro" id="IPR016187">
    <property type="entry name" value="CTDL_fold"/>
</dbReference>
<dbReference type="InterPro" id="IPR042095">
    <property type="entry name" value="SUMF_sf"/>
</dbReference>
<dbReference type="RefSeq" id="WP_008913054.1">
    <property type="nucleotide sequence ID" value="NZ_KB233224.1"/>
</dbReference>
<dbReference type="Proteomes" id="UP000009336">
    <property type="component" value="Unassembled WGS sequence"/>
</dbReference>
<dbReference type="PANTHER" id="PTHR23150:SF19">
    <property type="entry name" value="FORMYLGLYCINE-GENERATING ENZYME"/>
    <property type="match status" value="1"/>
</dbReference>
<feature type="domain" description="Sulfatase-modifying factor enzyme-like" evidence="1">
    <location>
        <begin position="40"/>
        <end position="289"/>
    </location>
</feature>
<proteinExistence type="predicted"/>
<dbReference type="HOGENOM" id="CLU_012431_8_0_6"/>
<dbReference type="GO" id="GO:0120147">
    <property type="term" value="F:formylglycine-generating oxidase activity"/>
    <property type="evidence" value="ECO:0007669"/>
    <property type="project" value="TreeGrafter"/>
</dbReference>
<name>K8WFA5_9GAMM</name>
<dbReference type="STRING" id="1141662.OOA_15352"/>
<dbReference type="PROSITE" id="PS51257">
    <property type="entry name" value="PROKAR_LIPOPROTEIN"/>
    <property type="match status" value="1"/>
</dbReference>
<evidence type="ECO:0000313" key="2">
    <source>
        <dbReference type="EMBL" id="EKT56167.1"/>
    </source>
</evidence>
<dbReference type="OrthoDB" id="9768004at2"/>
<dbReference type="InterPro" id="IPR005532">
    <property type="entry name" value="SUMF_dom"/>
</dbReference>
<dbReference type="Gene3D" id="3.90.1580.10">
    <property type="entry name" value="paralog of FGE (formylglycine-generating enzyme)"/>
    <property type="match status" value="1"/>
</dbReference>
<dbReference type="PANTHER" id="PTHR23150">
    <property type="entry name" value="SULFATASE MODIFYING FACTOR 1, 2"/>
    <property type="match status" value="1"/>
</dbReference>
<dbReference type="PATRIC" id="fig|1141662.3.peg.3116"/>
<dbReference type="EMBL" id="AKKL01000041">
    <property type="protein sequence ID" value="EKT56167.1"/>
    <property type="molecule type" value="Genomic_DNA"/>
</dbReference>